<gene>
    <name evidence="3" type="ORF">GCM10017584_17540</name>
</gene>
<dbReference type="AlphaFoldDB" id="A0A9W6H9S8"/>
<feature type="region of interest" description="Disordered" evidence="1">
    <location>
        <begin position="88"/>
        <end position="115"/>
    </location>
</feature>
<comment type="caution">
    <text evidence="3">The sequence shown here is derived from an EMBL/GenBank/DDBJ whole genome shotgun (WGS) entry which is preliminary data.</text>
</comment>
<organism evidence="3 4">
    <name type="scientific">Leifsonia poae</name>
    <dbReference type="NCBI Taxonomy" id="110933"/>
    <lineage>
        <taxon>Bacteria</taxon>
        <taxon>Bacillati</taxon>
        <taxon>Actinomycetota</taxon>
        <taxon>Actinomycetes</taxon>
        <taxon>Micrococcales</taxon>
        <taxon>Microbacteriaceae</taxon>
        <taxon>Leifsonia</taxon>
    </lineage>
</organism>
<protein>
    <recommendedName>
        <fullName evidence="2">DUF7882 domain-containing protein</fullName>
    </recommendedName>
</protein>
<evidence type="ECO:0000313" key="4">
    <source>
        <dbReference type="Proteomes" id="UP001142372"/>
    </source>
</evidence>
<dbReference type="Pfam" id="PF25355">
    <property type="entry name" value="DUF7882"/>
    <property type="match status" value="1"/>
</dbReference>
<name>A0A9W6H9S8_9MICO</name>
<evidence type="ECO:0000256" key="1">
    <source>
        <dbReference type="SAM" id="MobiDB-lite"/>
    </source>
</evidence>
<feature type="domain" description="DUF7882" evidence="2">
    <location>
        <begin position="1"/>
        <end position="95"/>
    </location>
</feature>
<evidence type="ECO:0000259" key="2">
    <source>
        <dbReference type="Pfam" id="PF25355"/>
    </source>
</evidence>
<dbReference type="EMBL" id="BSEN01000006">
    <property type="protein sequence ID" value="GLJ76180.1"/>
    <property type="molecule type" value="Genomic_DNA"/>
</dbReference>
<accession>A0A9W6H9S8</accession>
<reference evidence="3" key="2">
    <citation type="submission" date="2023-01" db="EMBL/GenBank/DDBJ databases">
        <authorList>
            <person name="Sun Q."/>
            <person name="Evtushenko L."/>
        </authorList>
    </citation>
    <scope>NUCLEOTIDE SEQUENCE</scope>
    <source>
        <strain evidence="3">VKM Ac-1401</strain>
    </source>
</reference>
<reference evidence="3" key="1">
    <citation type="journal article" date="2014" name="Int. J. Syst. Evol. Microbiol.">
        <title>Complete genome sequence of Corynebacterium casei LMG S-19264T (=DSM 44701T), isolated from a smear-ripened cheese.</title>
        <authorList>
            <consortium name="US DOE Joint Genome Institute (JGI-PGF)"/>
            <person name="Walter F."/>
            <person name="Albersmeier A."/>
            <person name="Kalinowski J."/>
            <person name="Ruckert C."/>
        </authorList>
    </citation>
    <scope>NUCLEOTIDE SEQUENCE</scope>
    <source>
        <strain evidence="3">VKM Ac-1401</strain>
    </source>
</reference>
<proteinExistence type="predicted"/>
<dbReference type="InterPro" id="IPR057204">
    <property type="entry name" value="DUF7882"/>
</dbReference>
<sequence length="115" mass="12910">MGKLVYGSREIDIDDRLLTHLQVVAINRLKREQPFALSWRDARDQGGGRTTVWVHPSIPLMFHFDGSRVPSINREWLAELNASAEGPMGMIVTAEPSPNGVDDEEDRVPMEGAKR</sequence>
<keyword evidence="4" id="KW-1185">Reference proteome</keyword>
<dbReference type="RefSeq" id="WP_271176841.1">
    <property type="nucleotide sequence ID" value="NZ_BAAAJO010000005.1"/>
</dbReference>
<dbReference type="Proteomes" id="UP001142372">
    <property type="component" value="Unassembled WGS sequence"/>
</dbReference>
<evidence type="ECO:0000313" key="3">
    <source>
        <dbReference type="EMBL" id="GLJ76180.1"/>
    </source>
</evidence>